<dbReference type="EMBL" id="JACOOQ010000013">
    <property type="protein sequence ID" value="MBC5640496.1"/>
    <property type="molecule type" value="Genomic_DNA"/>
</dbReference>
<dbReference type="GO" id="GO:0071555">
    <property type="term" value="P:cell wall organization"/>
    <property type="evidence" value="ECO:0007669"/>
    <property type="project" value="UniProtKB-KW"/>
</dbReference>
<sequence length="383" mass="41821">MSRKKSKKGIGDLVIFWTIVVLVAIGFIMIFSSSSYSAYFEYNGDRYKIVKKQILWTIIGFVSMYITMNFNYHYYKKLAKPIYISVFLLLLGVMVGAKLGFTSLVPNIKGATRWIHLGPLSIQPSELSKYAIVIALATLMDKRKSKIVDFKSGVLVYLGVGAFMAGLVLLQNSLSVTIIIMAVTLIMIYVAGGKFSHVFTVGVMGVIGAIGFIFSTSFRRARFLNFLDPWQDATDVGYQLIHSLYAIGSGGFFGVGLGQSKQKALYIPEPYNDFIFSIIVEETGFLGGMLIIALFIVLIAAGINVAIKAKDMYGRLLSTGIISVVAIQLIINVAVVTGSMPVTGIPMPFISYGGTSMVFIMAAMGILLNISKVSKSLEKNELA</sequence>
<dbReference type="GO" id="GO:0032153">
    <property type="term" value="C:cell division site"/>
    <property type="evidence" value="ECO:0007669"/>
    <property type="project" value="TreeGrafter"/>
</dbReference>
<feature type="transmembrane region" description="Helical" evidence="22">
    <location>
        <begin position="53"/>
        <end position="70"/>
    </location>
</feature>
<dbReference type="Pfam" id="PF01098">
    <property type="entry name" value="FTSW_RODA_SPOVE"/>
    <property type="match status" value="1"/>
</dbReference>
<organism evidence="23 24">
    <name type="scientific">Clostridium lentum</name>
    <dbReference type="NCBI Taxonomy" id="2763037"/>
    <lineage>
        <taxon>Bacteria</taxon>
        <taxon>Bacillati</taxon>
        <taxon>Bacillota</taxon>
        <taxon>Clostridia</taxon>
        <taxon>Eubacteriales</taxon>
        <taxon>Clostridiaceae</taxon>
        <taxon>Clostridium</taxon>
    </lineage>
</organism>
<evidence type="ECO:0000256" key="19">
    <source>
        <dbReference type="ARBA" id="ARBA00044770"/>
    </source>
</evidence>
<comment type="subcellular location">
    <subcellularLocation>
        <location evidence="1">Cell membrane</location>
        <topology evidence="1">Multi-pass membrane protein</topology>
    </subcellularLocation>
</comment>
<dbReference type="EC" id="2.4.99.28" evidence="19"/>
<evidence type="ECO:0000256" key="6">
    <source>
        <dbReference type="ARBA" id="ARBA00022679"/>
    </source>
</evidence>
<evidence type="ECO:0000256" key="10">
    <source>
        <dbReference type="ARBA" id="ARBA00022989"/>
    </source>
</evidence>
<comment type="similarity">
    <text evidence="16">Belongs to the SEDS family. FtsW subfamily.</text>
</comment>
<evidence type="ECO:0000256" key="15">
    <source>
        <dbReference type="ARBA" id="ARBA00033270"/>
    </source>
</evidence>
<evidence type="ECO:0000313" key="23">
    <source>
        <dbReference type="EMBL" id="MBC5640496.1"/>
    </source>
</evidence>
<evidence type="ECO:0000256" key="3">
    <source>
        <dbReference type="ARBA" id="ARBA00022475"/>
    </source>
</evidence>
<evidence type="ECO:0000256" key="21">
    <source>
        <dbReference type="ARBA" id="ARBA00049966"/>
    </source>
</evidence>
<dbReference type="PANTHER" id="PTHR30474">
    <property type="entry name" value="CELL CYCLE PROTEIN"/>
    <property type="match status" value="1"/>
</dbReference>
<evidence type="ECO:0000256" key="12">
    <source>
        <dbReference type="ARBA" id="ARBA00023306"/>
    </source>
</evidence>
<feature type="transmembrane region" description="Helical" evidence="22">
    <location>
        <begin position="199"/>
        <end position="218"/>
    </location>
</feature>
<keyword evidence="11 22" id="KW-0472">Membrane</keyword>
<dbReference type="Proteomes" id="UP000662088">
    <property type="component" value="Unassembled WGS sequence"/>
</dbReference>
<evidence type="ECO:0000256" key="8">
    <source>
        <dbReference type="ARBA" id="ARBA00022960"/>
    </source>
</evidence>
<evidence type="ECO:0000256" key="2">
    <source>
        <dbReference type="ARBA" id="ARBA00004752"/>
    </source>
</evidence>
<dbReference type="GO" id="GO:0015648">
    <property type="term" value="F:lipid-linked peptidoglycan transporter activity"/>
    <property type="evidence" value="ECO:0007669"/>
    <property type="project" value="TreeGrafter"/>
</dbReference>
<keyword evidence="7 22" id="KW-0812">Transmembrane</keyword>
<dbReference type="InterPro" id="IPR001182">
    <property type="entry name" value="FtsW/RodA"/>
</dbReference>
<evidence type="ECO:0000256" key="18">
    <source>
        <dbReference type="ARBA" id="ARBA00041418"/>
    </source>
</evidence>
<keyword evidence="6" id="KW-0808">Transferase</keyword>
<feature type="transmembrane region" description="Helical" evidence="22">
    <location>
        <begin position="285"/>
        <end position="307"/>
    </location>
</feature>
<evidence type="ECO:0000313" key="24">
    <source>
        <dbReference type="Proteomes" id="UP000662088"/>
    </source>
</evidence>
<protein>
    <recommendedName>
        <fullName evidence="17">Probable peptidoglycan glycosyltransferase FtsW</fullName>
        <ecNumber evidence="19">2.4.99.28</ecNumber>
    </recommendedName>
    <alternativeName>
        <fullName evidence="18">Cell division protein FtsW</fullName>
    </alternativeName>
    <alternativeName>
        <fullName evidence="15">Cell wall polymerase</fullName>
    </alternativeName>
    <alternativeName>
        <fullName evidence="14">Peptidoglycan polymerase</fullName>
    </alternativeName>
</protein>
<keyword evidence="5" id="KW-0328">Glycosyltransferase</keyword>
<gene>
    <name evidence="23" type="primary">ftsW</name>
    <name evidence="23" type="ORF">H8R92_08720</name>
</gene>
<dbReference type="GO" id="GO:0008955">
    <property type="term" value="F:peptidoglycan glycosyltransferase activity"/>
    <property type="evidence" value="ECO:0007669"/>
    <property type="project" value="UniProtKB-EC"/>
</dbReference>
<dbReference type="GO" id="GO:0009252">
    <property type="term" value="P:peptidoglycan biosynthetic process"/>
    <property type="evidence" value="ECO:0007669"/>
    <property type="project" value="UniProtKB-KW"/>
</dbReference>
<evidence type="ECO:0000256" key="1">
    <source>
        <dbReference type="ARBA" id="ARBA00004651"/>
    </source>
</evidence>
<feature type="transmembrane region" description="Helical" evidence="22">
    <location>
        <begin position="316"/>
        <end position="337"/>
    </location>
</feature>
<keyword evidence="13" id="KW-0961">Cell wall biogenesis/degradation</keyword>
<keyword evidence="9" id="KW-0573">Peptidoglycan synthesis</keyword>
<evidence type="ECO:0000256" key="4">
    <source>
        <dbReference type="ARBA" id="ARBA00022618"/>
    </source>
</evidence>
<evidence type="ECO:0000256" key="13">
    <source>
        <dbReference type="ARBA" id="ARBA00023316"/>
    </source>
</evidence>
<keyword evidence="24" id="KW-1185">Reference proteome</keyword>
<feature type="transmembrane region" description="Helical" evidence="22">
    <location>
        <begin position="82"/>
        <end position="101"/>
    </location>
</feature>
<evidence type="ECO:0000256" key="7">
    <source>
        <dbReference type="ARBA" id="ARBA00022692"/>
    </source>
</evidence>
<evidence type="ECO:0000256" key="16">
    <source>
        <dbReference type="ARBA" id="ARBA00038053"/>
    </source>
</evidence>
<evidence type="ECO:0000256" key="5">
    <source>
        <dbReference type="ARBA" id="ARBA00022676"/>
    </source>
</evidence>
<comment type="function">
    <text evidence="21">Peptidoglycan polymerase that is essential for cell division.</text>
</comment>
<comment type="catalytic activity">
    <reaction evidence="20">
        <text>[GlcNAc-(1-&gt;4)-Mur2Ac(oyl-L-Ala-gamma-D-Glu-L-Lys-D-Ala-D-Ala)](n)-di-trans,octa-cis-undecaprenyl diphosphate + beta-D-GlcNAc-(1-&gt;4)-Mur2Ac(oyl-L-Ala-gamma-D-Glu-L-Lys-D-Ala-D-Ala)-di-trans,octa-cis-undecaprenyl diphosphate = [GlcNAc-(1-&gt;4)-Mur2Ac(oyl-L-Ala-gamma-D-Glu-L-Lys-D-Ala-D-Ala)](n+1)-di-trans,octa-cis-undecaprenyl diphosphate + di-trans,octa-cis-undecaprenyl diphosphate + H(+)</text>
        <dbReference type="Rhea" id="RHEA:23708"/>
        <dbReference type="Rhea" id="RHEA-COMP:9602"/>
        <dbReference type="Rhea" id="RHEA-COMP:9603"/>
        <dbReference type="ChEBI" id="CHEBI:15378"/>
        <dbReference type="ChEBI" id="CHEBI:58405"/>
        <dbReference type="ChEBI" id="CHEBI:60033"/>
        <dbReference type="ChEBI" id="CHEBI:78435"/>
        <dbReference type="EC" id="2.4.99.28"/>
    </reaction>
</comment>
<keyword evidence="3" id="KW-1003">Cell membrane</keyword>
<evidence type="ECO:0000256" key="22">
    <source>
        <dbReference type="SAM" id="Phobius"/>
    </source>
</evidence>
<evidence type="ECO:0000256" key="14">
    <source>
        <dbReference type="ARBA" id="ARBA00032370"/>
    </source>
</evidence>
<keyword evidence="12" id="KW-0131">Cell cycle</keyword>
<dbReference type="InterPro" id="IPR013437">
    <property type="entry name" value="FtsW"/>
</dbReference>
<evidence type="ECO:0000256" key="9">
    <source>
        <dbReference type="ARBA" id="ARBA00022984"/>
    </source>
</evidence>
<accession>A0A8I0DPR0</accession>
<dbReference type="NCBIfam" id="TIGR02614">
    <property type="entry name" value="ftsW"/>
    <property type="match status" value="1"/>
</dbReference>
<keyword evidence="4" id="KW-0132">Cell division</keyword>
<keyword evidence="8" id="KW-0133">Cell shape</keyword>
<name>A0A8I0DPR0_9CLOT</name>
<dbReference type="GO" id="GO:0008360">
    <property type="term" value="P:regulation of cell shape"/>
    <property type="evidence" value="ECO:0007669"/>
    <property type="project" value="UniProtKB-KW"/>
</dbReference>
<feature type="transmembrane region" description="Helical" evidence="22">
    <location>
        <begin position="349"/>
        <end position="370"/>
    </location>
</feature>
<feature type="transmembrane region" description="Helical" evidence="22">
    <location>
        <begin position="12"/>
        <end position="33"/>
    </location>
</feature>
<dbReference type="GO" id="GO:0005886">
    <property type="term" value="C:plasma membrane"/>
    <property type="evidence" value="ECO:0007669"/>
    <property type="project" value="UniProtKB-SubCell"/>
</dbReference>
<keyword evidence="10 22" id="KW-1133">Transmembrane helix</keyword>
<comment type="pathway">
    <text evidence="2">Cell wall biogenesis; peptidoglycan biosynthesis.</text>
</comment>
<reference evidence="23" key="1">
    <citation type="submission" date="2020-08" db="EMBL/GenBank/DDBJ databases">
        <title>Genome public.</title>
        <authorList>
            <person name="Liu C."/>
            <person name="Sun Q."/>
        </authorList>
    </citation>
    <scope>NUCLEOTIDE SEQUENCE</scope>
    <source>
        <strain evidence="23">NSJ-42</strain>
    </source>
</reference>
<feature type="transmembrane region" description="Helical" evidence="22">
    <location>
        <begin position="152"/>
        <end position="170"/>
    </location>
</feature>
<evidence type="ECO:0000256" key="17">
    <source>
        <dbReference type="ARBA" id="ARBA00041185"/>
    </source>
</evidence>
<dbReference type="RefSeq" id="WP_186835244.1">
    <property type="nucleotide sequence ID" value="NZ_JACOOQ010000013.1"/>
</dbReference>
<dbReference type="GO" id="GO:0051301">
    <property type="term" value="P:cell division"/>
    <property type="evidence" value="ECO:0007669"/>
    <property type="project" value="UniProtKB-KW"/>
</dbReference>
<dbReference type="PANTHER" id="PTHR30474:SF2">
    <property type="entry name" value="PEPTIDOGLYCAN GLYCOSYLTRANSFERASE FTSW-RELATED"/>
    <property type="match status" value="1"/>
</dbReference>
<proteinExistence type="inferred from homology"/>
<feature type="transmembrane region" description="Helical" evidence="22">
    <location>
        <begin position="176"/>
        <end position="192"/>
    </location>
</feature>
<evidence type="ECO:0000256" key="20">
    <source>
        <dbReference type="ARBA" id="ARBA00049902"/>
    </source>
</evidence>
<comment type="caution">
    <text evidence="23">The sequence shown here is derived from an EMBL/GenBank/DDBJ whole genome shotgun (WGS) entry which is preliminary data.</text>
</comment>
<evidence type="ECO:0000256" key="11">
    <source>
        <dbReference type="ARBA" id="ARBA00023136"/>
    </source>
</evidence>
<dbReference type="AlphaFoldDB" id="A0A8I0DPR0"/>